<evidence type="ECO:0000313" key="3">
    <source>
        <dbReference type="Proteomes" id="UP000636800"/>
    </source>
</evidence>
<dbReference type="OrthoDB" id="551672at2759"/>
<evidence type="ECO:0000313" key="2">
    <source>
        <dbReference type="EMBL" id="KAG0466259.1"/>
    </source>
</evidence>
<dbReference type="EMBL" id="JADCNL010000009">
    <property type="protein sequence ID" value="KAG0466259.1"/>
    <property type="molecule type" value="Genomic_DNA"/>
</dbReference>
<feature type="region of interest" description="Disordered" evidence="1">
    <location>
        <begin position="1"/>
        <end position="55"/>
    </location>
</feature>
<gene>
    <name evidence="2" type="ORF">HPP92_017839</name>
</gene>
<dbReference type="Proteomes" id="UP000636800">
    <property type="component" value="Unassembled WGS sequence"/>
</dbReference>
<reference evidence="2 3" key="1">
    <citation type="journal article" date="2020" name="Nat. Food">
        <title>A phased Vanilla planifolia genome enables genetic improvement of flavour and production.</title>
        <authorList>
            <person name="Hasing T."/>
            <person name="Tang H."/>
            <person name="Brym M."/>
            <person name="Khazi F."/>
            <person name="Huang T."/>
            <person name="Chambers A.H."/>
        </authorList>
    </citation>
    <scope>NUCLEOTIDE SEQUENCE [LARGE SCALE GENOMIC DNA]</scope>
    <source>
        <tissue evidence="2">Leaf</tissue>
    </source>
</reference>
<name>A0A835QAY0_VANPL</name>
<comment type="caution">
    <text evidence="2">The sequence shown here is derived from an EMBL/GenBank/DDBJ whole genome shotgun (WGS) entry which is preliminary data.</text>
</comment>
<organism evidence="2 3">
    <name type="scientific">Vanilla planifolia</name>
    <name type="common">Vanilla</name>
    <dbReference type="NCBI Taxonomy" id="51239"/>
    <lineage>
        <taxon>Eukaryota</taxon>
        <taxon>Viridiplantae</taxon>
        <taxon>Streptophyta</taxon>
        <taxon>Embryophyta</taxon>
        <taxon>Tracheophyta</taxon>
        <taxon>Spermatophyta</taxon>
        <taxon>Magnoliopsida</taxon>
        <taxon>Liliopsida</taxon>
        <taxon>Asparagales</taxon>
        <taxon>Orchidaceae</taxon>
        <taxon>Vanilloideae</taxon>
        <taxon>Vanilleae</taxon>
        <taxon>Vanilla</taxon>
    </lineage>
</organism>
<proteinExistence type="predicted"/>
<sequence length="55" mass="6034">MAVHRKIQRWMENKENTQTGGADPGGTDRKNGEDSSSGTLGPLRDITFTDEGDVR</sequence>
<protein>
    <submittedName>
        <fullName evidence="2">Uncharacterized protein</fullName>
    </submittedName>
</protein>
<keyword evidence="3" id="KW-1185">Reference proteome</keyword>
<dbReference type="AlphaFoldDB" id="A0A835QAY0"/>
<accession>A0A835QAY0</accession>
<evidence type="ECO:0000256" key="1">
    <source>
        <dbReference type="SAM" id="MobiDB-lite"/>
    </source>
</evidence>